<dbReference type="EMBL" id="JBHMAF010000010">
    <property type="protein sequence ID" value="MFB9757384.1"/>
    <property type="molecule type" value="Genomic_DNA"/>
</dbReference>
<evidence type="ECO:0000313" key="2">
    <source>
        <dbReference type="Proteomes" id="UP001589609"/>
    </source>
</evidence>
<reference evidence="1 2" key="1">
    <citation type="submission" date="2024-09" db="EMBL/GenBank/DDBJ databases">
        <authorList>
            <person name="Sun Q."/>
            <person name="Mori K."/>
        </authorList>
    </citation>
    <scope>NUCLEOTIDE SEQUENCE [LARGE SCALE GENOMIC DNA]</scope>
    <source>
        <strain evidence="1 2">JCM 11201</strain>
    </source>
</reference>
<protein>
    <recommendedName>
        <fullName evidence="3">Transposase</fullName>
    </recommendedName>
</protein>
<proteinExistence type="predicted"/>
<evidence type="ECO:0008006" key="3">
    <source>
        <dbReference type="Google" id="ProtNLM"/>
    </source>
</evidence>
<name>A0ABV5W9W7_9BACI</name>
<accession>A0ABV5W9W7</accession>
<comment type="caution">
    <text evidence="1">The sequence shown here is derived from an EMBL/GenBank/DDBJ whole genome shotgun (WGS) entry which is preliminary data.</text>
</comment>
<keyword evidence="2" id="KW-1185">Reference proteome</keyword>
<dbReference type="Proteomes" id="UP001589609">
    <property type="component" value="Unassembled WGS sequence"/>
</dbReference>
<organism evidence="1 2">
    <name type="scientific">Ectobacillus funiculus</name>
    <dbReference type="NCBI Taxonomy" id="137993"/>
    <lineage>
        <taxon>Bacteria</taxon>
        <taxon>Bacillati</taxon>
        <taxon>Bacillota</taxon>
        <taxon>Bacilli</taxon>
        <taxon>Bacillales</taxon>
        <taxon>Bacillaceae</taxon>
        <taxon>Ectobacillus</taxon>
    </lineage>
</organism>
<evidence type="ECO:0000313" key="1">
    <source>
        <dbReference type="EMBL" id="MFB9757384.1"/>
    </source>
</evidence>
<sequence length="203" mass="23530">MSLTYNKKVPVFFTKEEEHILDGQSKICNWLYNQLFAACQQDYKENNRALKLLEGRNLRNYSVSLKKEHLFLHTVFSSVLKDPAERLLKAFQSFFKGHTGYPNFRSWKKKWYSLIYDEPNKGWELQREGTALSISLGKIPNIRSFVCVSCGTEILRDNNSAVNIGKKVGYSLPVPAYKQKLNSFTYKGEANFGQKVVWLENNL</sequence>
<dbReference type="RefSeq" id="WP_379947700.1">
    <property type="nucleotide sequence ID" value="NZ_JBHMAF010000010.1"/>
</dbReference>
<gene>
    <name evidence="1" type="ORF">ACFFMS_02335</name>
</gene>